<dbReference type="Proteomes" id="UP000054630">
    <property type="component" value="Unassembled WGS sequence"/>
</dbReference>
<evidence type="ECO:0000313" key="2">
    <source>
        <dbReference type="EMBL" id="KRX16260.1"/>
    </source>
</evidence>
<organism evidence="2 3">
    <name type="scientific">Trichinella nelsoni</name>
    <dbReference type="NCBI Taxonomy" id="6336"/>
    <lineage>
        <taxon>Eukaryota</taxon>
        <taxon>Metazoa</taxon>
        <taxon>Ecdysozoa</taxon>
        <taxon>Nematoda</taxon>
        <taxon>Enoplea</taxon>
        <taxon>Dorylaimia</taxon>
        <taxon>Trichinellida</taxon>
        <taxon>Trichinellidae</taxon>
        <taxon>Trichinella</taxon>
    </lineage>
</organism>
<name>A0A0V0RP72_9BILA</name>
<evidence type="ECO:0000313" key="3">
    <source>
        <dbReference type="Proteomes" id="UP000054630"/>
    </source>
</evidence>
<gene>
    <name evidence="2" type="ORF">T07_8763</name>
</gene>
<protein>
    <recommendedName>
        <fullName evidence="4">Secreted protein</fullName>
    </recommendedName>
</protein>
<dbReference type="AlphaFoldDB" id="A0A0V0RP72"/>
<feature type="signal peptide" evidence="1">
    <location>
        <begin position="1"/>
        <end position="18"/>
    </location>
</feature>
<sequence length="80" mass="9429">MLILKFVSLTVFVIGVQYTTDKESSRIKTEQIARRCTRYTAWLWFASKLLQKREPVYCVDKCTLLMLFAFSEVRQSQKSV</sequence>
<comment type="caution">
    <text evidence="2">The sequence shown here is derived from an EMBL/GenBank/DDBJ whole genome shotgun (WGS) entry which is preliminary data.</text>
</comment>
<feature type="chain" id="PRO_5006868047" description="Secreted protein" evidence="1">
    <location>
        <begin position="19"/>
        <end position="80"/>
    </location>
</feature>
<keyword evidence="3" id="KW-1185">Reference proteome</keyword>
<evidence type="ECO:0000256" key="1">
    <source>
        <dbReference type="SAM" id="SignalP"/>
    </source>
</evidence>
<accession>A0A0V0RP72</accession>
<proteinExistence type="predicted"/>
<dbReference type="OrthoDB" id="10494070at2759"/>
<keyword evidence="1" id="KW-0732">Signal</keyword>
<evidence type="ECO:0008006" key="4">
    <source>
        <dbReference type="Google" id="ProtNLM"/>
    </source>
</evidence>
<reference evidence="2 3" key="1">
    <citation type="submission" date="2015-01" db="EMBL/GenBank/DDBJ databases">
        <title>Evolution of Trichinella species and genotypes.</title>
        <authorList>
            <person name="Korhonen P.K."/>
            <person name="Edoardo P."/>
            <person name="Giuseppe L.R."/>
            <person name="Gasser R.B."/>
        </authorList>
    </citation>
    <scope>NUCLEOTIDE SEQUENCE [LARGE SCALE GENOMIC DNA]</scope>
    <source>
        <strain evidence="2">ISS37</strain>
    </source>
</reference>
<dbReference type="EMBL" id="JYDL01000110">
    <property type="protein sequence ID" value="KRX16260.1"/>
    <property type="molecule type" value="Genomic_DNA"/>
</dbReference>